<name>A0ABU7RGR9_9BACT</name>
<dbReference type="Proteomes" id="UP001357452">
    <property type="component" value="Unassembled WGS sequence"/>
</dbReference>
<protein>
    <submittedName>
        <fullName evidence="2">Rhodanese-like domain-containing protein</fullName>
    </submittedName>
</protein>
<evidence type="ECO:0000313" key="2">
    <source>
        <dbReference type="EMBL" id="MEE6187188.1"/>
    </source>
</evidence>
<comment type="caution">
    <text evidence="2">The sequence shown here is derived from an EMBL/GenBank/DDBJ whole genome shotgun (WGS) entry which is preliminary data.</text>
</comment>
<dbReference type="RefSeq" id="WP_330974598.1">
    <property type="nucleotide sequence ID" value="NZ_JAZGLY010000004.1"/>
</dbReference>
<dbReference type="PROSITE" id="PS50206">
    <property type="entry name" value="RHODANESE_3"/>
    <property type="match status" value="2"/>
</dbReference>
<dbReference type="InterPro" id="IPR036873">
    <property type="entry name" value="Rhodanese-like_dom_sf"/>
</dbReference>
<dbReference type="SUPFAM" id="SSF52821">
    <property type="entry name" value="Rhodanese/Cell cycle control phosphatase"/>
    <property type="match status" value="2"/>
</dbReference>
<dbReference type="InterPro" id="IPR001763">
    <property type="entry name" value="Rhodanese-like_dom"/>
</dbReference>
<reference evidence="2 3" key="1">
    <citation type="submission" date="2024-01" db="EMBL/GenBank/DDBJ databases">
        <title>Niabella digestum sp. nov., isolated from waste digestion system.</title>
        <authorList>
            <person name="Zhang L."/>
        </authorList>
    </citation>
    <scope>NUCLEOTIDE SEQUENCE [LARGE SCALE GENOMIC DNA]</scope>
    <source>
        <strain evidence="2 3">A18</strain>
    </source>
</reference>
<sequence length="214" mass="24081">MQALTANVFAEYIAQGCTIVDLRDVKDFKQGFIKDSILVASGIKFKDYYEFFKGKEPLLVVCYPEEKDSSLKLIQDAGFKNIAGFLEHGFASWLDAQNPIDVIIDVEADELMMDLPYDDNLVIMDIRSPLTFASGHLKESVNLPLADMTDVVRLSAIDDHDNIYIVGNNDEEVFLAASLLKRHEFHNLRVVIGGWQALEQQPNVVIEKEPGMLN</sequence>
<organism evidence="2 3">
    <name type="scientific">Niabella digestorum</name>
    <dbReference type="NCBI Taxonomy" id="3117701"/>
    <lineage>
        <taxon>Bacteria</taxon>
        <taxon>Pseudomonadati</taxon>
        <taxon>Bacteroidota</taxon>
        <taxon>Chitinophagia</taxon>
        <taxon>Chitinophagales</taxon>
        <taxon>Chitinophagaceae</taxon>
        <taxon>Niabella</taxon>
    </lineage>
</organism>
<proteinExistence type="predicted"/>
<dbReference type="Pfam" id="PF00581">
    <property type="entry name" value="Rhodanese"/>
    <property type="match status" value="2"/>
</dbReference>
<dbReference type="PANTHER" id="PTHR43031">
    <property type="entry name" value="FAD-DEPENDENT OXIDOREDUCTASE"/>
    <property type="match status" value="1"/>
</dbReference>
<gene>
    <name evidence="2" type="ORF">V2H41_07880</name>
</gene>
<evidence type="ECO:0000313" key="3">
    <source>
        <dbReference type="Proteomes" id="UP001357452"/>
    </source>
</evidence>
<dbReference type="Gene3D" id="3.40.250.10">
    <property type="entry name" value="Rhodanese-like domain"/>
    <property type="match status" value="2"/>
</dbReference>
<evidence type="ECO:0000259" key="1">
    <source>
        <dbReference type="PROSITE" id="PS50206"/>
    </source>
</evidence>
<dbReference type="PANTHER" id="PTHR43031:SF16">
    <property type="entry name" value="OXIDOREDUCTASE"/>
    <property type="match status" value="1"/>
</dbReference>
<keyword evidence="3" id="KW-1185">Reference proteome</keyword>
<dbReference type="EMBL" id="JAZGLY010000004">
    <property type="protein sequence ID" value="MEE6187188.1"/>
    <property type="molecule type" value="Genomic_DNA"/>
</dbReference>
<feature type="domain" description="Rhodanese" evidence="1">
    <location>
        <begin position="13"/>
        <end position="102"/>
    </location>
</feature>
<dbReference type="SMART" id="SM00450">
    <property type="entry name" value="RHOD"/>
    <property type="match status" value="2"/>
</dbReference>
<feature type="domain" description="Rhodanese" evidence="1">
    <location>
        <begin position="117"/>
        <end position="207"/>
    </location>
</feature>
<dbReference type="CDD" id="cd00158">
    <property type="entry name" value="RHOD"/>
    <property type="match status" value="1"/>
</dbReference>
<dbReference type="InterPro" id="IPR050229">
    <property type="entry name" value="GlpE_sulfurtransferase"/>
</dbReference>
<accession>A0ABU7RGR9</accession>